<sequence length="219" mass="23955">MLHFRRTAGGPNERGQCRGRVCEARGWHGTGAGDGHGHRETGGTRDGANLAPQSQAQTSGPYRIRSHGRACLMNRDGRTDGTQPVDGDDHDGCNVHGLRAFVPRLSLSQRQDDARGAREPTNPTWNPGALEPWSHGAMAWDFFQRKHRSWRAAGRTKQKNKNVSPPVSHDCCGCDGRRRLVRHSGQWATATLLAPKHHHDARPSAGAPFVPSFVPSSTD</sequence>
<dbReference type="AlphaFoldDB" id="A0A179GWU5"/>
<evidence type="ECO:0000313" key="3">
    <source>
        <dbReference type="Proteomes" id="UP000078240"/>
    </source>
</evidence>
<organism evidence="2 3">
    <name type="scientific">Purpureocillium lilacinum</name>
    <name type="common">Paecilomyces lilacinus</name>
    <dbReference type="NCBI Taxonomy" id="33203"/>
    <lineage>
        <taxon>Eukaryota</taxon>
        <taxon>Fungi</taxon>
        <taxon>Dikarya</taxon>
        <taxon>Ascomycota</taxon>
        <taxon>Pezizomycotina</taxon>
        <taxon>Sordariomycetes</taxon>
        <taxon>Hypocreomycetidae</taxon>
        <taxon>Hypocreales</taxon>
        <taxon>Ophiocordycipitaceae</taxon>
        <taxon>Purpureocillium</taxon>
    </lineage>
</organism>
<reference evidence="2 3" key="1">
    <citation type="submission" date="2016-01" db="EMBL/GenBank/DDBJ databases">
        <title>Biosynthesis of antibiotic leucinostatins and their inhibition on Phytophthora in bio-control Purpureocillium lilacinum.</title>
        <authorList>
            <person name="Wang G."/>
            <person name="Liu Z."/>
            <person name="Lin R."/>
            <person name="Li E."/>
            <person name="Mao Z."/>
            <person name="Ling J."/>
            <person name="Yin W."/>
            <person name="Xie B."/>
        </authorList>
    </citation>
    <scope>NUCLEOTIDE SEQUENCE [LARGE SCALE GENOMIC DNA]</scope>
    <source>
        <strain evidence="2">PLBJ-1</strain>
    </source>
</reference>
<feature type="region of interest" description="Disordered" evidence="1">
    <location>
        <begin position="109"/>
        <end position="131"/>
    </location>
</feature>
<feature type="region of interest" description="Disordered" evidence="1">
    <location>
        <begin position="28"/>
        <end position="65"/>
    </location>
</feature>
<evidence type="ECO:0000313" key="2">
    <source>
        <dbReference type="EMBL" id="OAQ81609.1"/>
    </source>
</evidence>
<accession>A0A179GWU5</accession>
<comment type="caution">
    <text evidence="2">The sequence shown here is derived from an EMBL/GenBank/DDBJ whole genome shotgun (WGS) entry which is preliminary data.</text>
</comment>
<dbReference type="Proteomes" id="UP000078240">
    <property type="component" value="Unassembled WGS sequence"/>
</dbReference>
<evidence type="ECO:0000256" key="1">
    <source>
        <dbReference type="SAM" id="MobiDB-lite"/>
    </source>
</evidence>
<gene>
    <name evidence="2" type="ORF">VFPBJ_04193</name>
</gene>
<feature type="region of interest" description="Disordered" evidence="1">
    <location>
        <begin position="198"/>
        <end position="219"/>
    </location>
</feature>
<name>A0A179GWU5_PURLI</name>
<dbReference type="EMBL" id="LSBH01000003">
    <property type="protein sequence ID" value="OAQ81609.1"/>
    <property type="molecule type" value="Genomic_DNA"/>
</dbReference>
<feature type="compositionally biased region" description="Polar residues" evidence="1">
    <location>
        <begin position="51"/>
        <end position="60"/>
    </location>
</feature>
<proteinExistence type="predicted"/>
<protein>
    <submittedName>
        <fullName evidence="2">Uncharacterized protein</fullName>
    </submittedName>
</protein>